<organism evidence="1 2">
    <name type="scientific">Gnathostoma spinigerum</name>
    <dbReference type="NCBI Taxonomy" id="75299"/>
    <lineage>
        <taxon>Eukaryota</taxon>
        <taxon>Metazoa</taxon>
        <taxon>Ecdysozoa</taxon>
        <taxon>Nematoda</taxon>
        <taxon>Chromadorea</taxon>
        <taxon>Rhabditida</taxon>
        <taxon>Spirurina</taxon>
        <taxon>Gnathostomatomorpha</taxon>
        <taxon>Gnathostomatoidea</taxon>
        <taxon>Gnathostomatidae</taxon>
        <taxon>Gnathostoma</taxon>
    </lineage>
</organism>
<dbReference type="Proteomes" id="UP001608902">
    <property type="component" value="Unassembled WGS sequence"/>
</dbReference>
<protein>
    <submittedName>
        <fullName evidence="1">Uncharacterized protein</fullName>
    </submittedName>
</protein>
<evidence type="ECO:0000313" key="1">
    <source>
        <dbReference type="EMBL" id="MFH4977482.1"/>
    </source>
</evidence>
<dbReference type="AlphaFoldDB" id="A0ABD6ELN7"/>
<evidence type="ECO:0000313" key="2">
    <source>
        <dbReference type="Proteomes" id="UP001608902"/>
    </source>
</evidence>
<name>A0ABD6ELN7_9BILA</name>
<keyword evidence="2" id="KW-1185">Reference proteome</keyword>
<dbReference type="EMBL" id="JBGFUD010002333">
    <property type="protein sequence ID" value="MFH4977482.1"/>
    <property type="molecule type" value="Genomic_DNA"/>
</dbReference>
<sequence length="294" mass="32799">MSASLLLMSTFNCAFPINMANLFRNADLTPSLSSSTDFKNSELFSVLQEDSSAKNDVKNLSTTSEMNEEQKSFQRMESALVSRQNTPIIRRRKRRFERSSRPKYEATTHWKSLHNADVDSNATVSTHCITSTPTTSIPTLPTMEPSEHNLRSTAPVLYDLLSDEVEIKSYRSDTADNYDRNDISFRCYNHPNGTNAISHVSPLLAVAPSPFQYRSNNSWNSLLTAFDQPPTTAYLNNHLPYELYAAHSSTASPLKLIPSLLNSSVFGCFPPSLFIVPSAVDTPCVQMTTNSHSQ</sequence>
<gene>
    <name evidence="1" type="ORF">AB6A40_004191</name>
</gene>
<proteinExistence type="predicted"/>
<accession>A0ABD6ELN7</accession>
<comment type="caution">
    <text evidence="1">The sequence shown here is derived from an EMBL/GenBank/DDBJ whole genome shotgun (WGS) entry which is preliminary data.</text>
</comment>
<reference evidence="1 2" key="1">
    <citation type="submission" date="2024-08" db="EMBL/GenBank/DDBJ databases">
        <title>Gnathostoma spinigerum genome.</title>
        <authorList>
            <person name="Gonzalez-Bertolin B."/>
            <person name="Monzon S."/>
            <person name="Zaballos A."/>
            <person name="Jimenez P."/>
            <person name="Dekumyoy P."/>
            <person name="Varona S."/>
            <person name="Cuesta I."/>
            <person name="Sumanam S."/>
            <person name="Adisakwattana P."/>
            <person name="Gasser R.B."/>
            <person name="Hernandez-Gonzalez A."/>
            <person name="Young N.D."/>
            <person name="Perteguer M.J."/>
        </authorList>
    </citation>
    <scope>NUCLEOTIDE SEQUENCE [LARGE SCALE GENOMIC DNA]</scope>
    <source>
        <strain evidence="1">AL3</strain>
        <tissue evidence="1">Liver</tissue>
    </source>
</reference>